<name>A0A1F7I6Z6_9BACT</name>
<accession>A0A1F7I6Z6</accession>
<dbReference type="AlphaFoldDB" id="A0A1F7I6Z6"/>
<proteinExistence type="predicted"/>
<dbReference type="EMBL" id="MGAF01000056">
    <property type="protein sequence ID" value="OGK39148.1"/>
    <property type="molecule type" value="Genomic_DNA"/>
</dbReference>
<reference evidence="1 2" key="1">
    <citation type="journal article" date="2016" name="Nat. Commun.">
        <title>Thousands of microbial genomes shed light on interconnected biogeochemical processes in an aquifer system.</title>
        <authorList>
            <person name="Anantharaman K."/>
            <person name="Brown C.T."/>
            <person name="Hug L.A."/>
            <person name="Sharon I."/>
            <person name="Castelle C.J."/>
            <person name="Probst A.J."/>
            <person name="Thomas B.C."/>
            <person name="Singh A."/>
            <person name="Wilkins M.J."/>
            <person name="Karaoz U."/>
            <person name="Brodie E.L."/>
            <person name="Williams K.H."/>
            <person name="Hubbard S.S."/>
            <person name="Banfield J.F."/>
        </authorList>
    </citation>
    <scope>NUCLEOTIDE SEQUENCE [LARGE SCALE GENOMIC DNA]</scope>
</reference>
<protein>
    <submittedName>
        <fullName evidence="1">Uncharacterized protein</fullName>
    </submittedName>
</protein>
<sequence length="129" mass="14934">MFYCHSGATERSEGAIESKDFGKFCDNPHKIMPKPVTCNNCSKLIQRIPKRSYISELGVYELNNPNAFHHRILIKRDIHNSQGHYRVNYAESDRPITIRLGPEREAPKNPELDWKTNTLCNVLDFMISD</sequence>
<gene>
    <name evidence="1" type="ORF">A3A74_03575</name>
</gene>
<dbReference type="STRING" id="1802055.A3A74_03575"/>
<organism evidence="1 2">
    <name type="scientific">Candidatus Roizmanbacteria bacterium RIFCSPLOWO2_01_FULL_35_13</name>
    <dbReference type="NCBI Taxonomy" id="1802055"/>
    <lineage>
        <taxon>Bacteria</taxon>
        <taxon>Candidatus Roizmaniibacteriota</taxon>
    </lineage>
</organism>
<evidence type="ECO:0000313" key="1">
    <source>
        <dbReference type="EMBL" id="OGK39148.1"/>
    </source>
</evidence>
<comment type="caution">
    <text evidence="1">The sequence shown here is derived from an EMBL/GenBank/DDBJ whole genome shotgun (WGS) entry which is preliminary data.</text>
</comment>
<evidence type="ECO:0000313" key="2">
    <source>
        <dbReference type="Proteomes" id="UP000179270"/>
    </source>
</evidence>
<dbReference type="Proteomes" id="UP000179270">
    <property type="component" value="Unassembled WGS sequence"/>
</dbReference>